<dbReference type="Gene3D" id="1.25.40.20">
    <property type="entry name" value="Ankyrin repeat-containing domain"/>
    <property type="match status" value="1"/>
</dbReference>
<dbReference type="PANTHER" id="PTHR24201">
    <property type="entry name" value="ANK_REP_REGION DOMAIN-CONTAINING PROTEIN"/>
    <property type="match status" value="1"/>
</dbReference>
<dbReference type="AlphaFoldDB" id="A0A815ZAS9"/>
<name>A0A815ZAS9_9BILA</name>
<keyword evidence="1" id="KW-0677">Repeat</keyword>
<accession>A0A815ZAS9</accession>
<evidence type="ECO:0000256" key="1">
    <source>
        <dbReference type="ARBA" id="ARBA00022737"/>
    </source>
</evidence>
<reference evidence="3" key="1">
    <citation type="submission" date="2021-02" db="EMBL/GenBank/DDBJ databases">
        <authorList>
            <person name="Nowell W R."/>
        </authorList>
    </citation>
    <scope>NUCLEOTIDE SEQUENCE</scope>
</reference>
<gene>
    <name evidence="3" type="ORF">SEV965_LOCUS39922</name>
</gene>
<dbReference type="InterPro" id="IPR002110">
    <property type="entry name" value="Ankyrin_rpt"/>
</dbReference>
<evidence type="ECO:0000256" key="2">
    <source>
        <dbReference type="ARBA" id="ARBA00023043"/>
    </source>
</evidence>
<dbReference type="InterPro" id="IPR036770">
    <property type="entry name" value="Ankyrin_rpt-contain_sf"/>
</dbReference>
<evidence type="ECO:0000313" key="4">
    <source>
        <dbReference type="Proteomes" id="UP000663889"/>
    </source>
</evidence>
<evidence type="ECO:0000313" key="3">
    <source>
        <dbReference type="EMBL" id="CAF1582519.1"/>
    </source>
</evidence>
<dbReference type="SUPFAM" id="SSF48403">
    <property type="entry name" value="Ankyrin repeat"/>
    <property type="match status" value="1"/>
</dbReference>
<protein>
    <submittedName>
        <fullName evidence="3">Uncharacterized protein</fullName>
    </submittedName>
</protein>
<dbReference type="SMART" id="SM00248">
    <property type="entry name" value="ANK"/>
    <property type="match status" value="2"/>
</dbReference>
<keyword evidence="2" id="KW-0040">ANK repeat</keyword>
<comment type="caution">
    <text evidence="3">The sequence shown here is derived from an EMBL/GenBank/DDBJ whole genome shotgun (WGS) entry which is preliminary data.</text>
</comment>
<dbReference type="Proteomes" id="UP000663889">
    <property type="component" value="Unassembled WGS sequence"/>
</dbReference>
<organism evidence="3 4">
    <name type="scientific">Rotaria sordida</name>
    <dbReference type="NCBI Taxonomy" id="392033"/>
    <lineage>
        <taxon>Eukaryota</taxon>
        <taxon>Metazoa</taxon>
        <taxon>Spiralia</taxon>
        <taxon>Gnathifera</taxon>
        <taxon>Rotifera</taxon>
        <taxon>Eurotatoria</taxon>
        <taxon>Bdelloidea</taxon>
        <taxon>Philodinida</taxon>
        <taxon>Philodinidae</taxon>
        <taxon>Rotaria</taxon>
    </lineage>
</organism>
<dbReference type="Pfam" id="PF12796">
    <property type="entry name" value="Ank_2"/>
    <property type="match status" value="1"/>
</dbReference>
<feature type="non-terminal residue" evidence="3">
    <location>
        <position position="90"/>
    </location>
</feature>
<dbReference type="EMBL" id="CAJNOU010019371">
    <property type="protein sequence ID" value="CAF1582519.1"/>
    <property type="molecule type" value="Genomic_DNA"/>
</dbReference>
<sequence length="90" mass="10030">FQHSSPNSIPLLINFGCANPNVTDLSLLTPLHYCAIYNCEESLQELLDVHDLKVNVIDKNKRLPLHYAAATGNITILSTLADYDYEQVAD</sequence>
<proteinExistence type="predicted"/>
<dbReference type="InterPro" id="IPR050776">
    <property type="entry name" value="Ank_Repeat/CDKN_Inhibitor"/>
</dbReference>
<feature type="non-terminal residue" evidence="3">
    <location>
        <position position="1"/>
    </location>
</feature>